<evidence type="ECO:0000313" key="8">
    <source>
        <dbReference type="Proteomes" id="UP000295325"/>
    </source>
</evidence>
<comment type="subcellular location">
    <subcellularLocation>
        <location evidence="4">Cytoplasm</location>
    </subcellularLocation>
</comment>
<dbReference type="Pfam" id="PF02146">
    <property type="entry name" value="SIR2"/>
    <property type="match status" value="1"/>
</dbReference>
<name>A0A4R7KSR3_9CLOT</name>
<proteinExistence type="inferred from homology"/>
<dbReference type="GO" id="GO:0005737">
    <property type="term" value="C:cytoplasm"/>
    <property type="evidence" value="ECO:0007669"/>
    <property type="project" value="UniProtKB-SubCell"/>
</dbReference>
<dbReference type="InterPro" id="IPR028628">
    <property type="entry name" value="Sirtuin_class_U"/>
</dbReference>
<feature type="binding site" evidence="4">
    <location>
        <position position="35"/>
    </location>
    <ligand>
        <name>NAD(+)</name>
        <dbReference type="ChEBI" id="CHEBI:57540"/>
    </ligand>
</feature>
<dbReference type="NCBIfam" id="NF001752">
    <property type="entry name" value="PRK00481.1-1"/>
    <property type="match status" value="1"/>
</dbReference>
<dbReference type="Gene3D" id="3.30.1600.10">
    <property type="entry name" value="SIR2/SIRT2 'Small Domain"/>
    <property type="match status" value="1"/>
</dbReference>
<dbReference type="InterPro" id="IPR003000">
    <property type="entry name" value="Sirtuin"/>
</dbReference>
<feature type="binding site" evidence="4">
    <location>
        <position position="190"/>
    </location>
    <ligand>
        <name>NAD(+)</name>
        <dbReference type="ChEBI" id="CHEBI:57540"/>
    </ligand>
</feature>
<feature type="binding site" evidence="4">
    <location>
        <position position="23"/>
    </location>
    <ligand>
        <name>NAD(+)</name>
        <dbReference type="ChEBI" id="CHEBI:57540"/>
    </ligand>
</feature>
<keyword evidence="4 5" id="KW-0479">Metal-binding</keyword>
<sequence>MNLYRSIAQAIKIGKYVVFFGGAGVSTECGIPDFRSSNGIYSRKFHYDPETILSRSFFYQKPNIFYSFLRENILKYMDVKPNKGHIILAELERAGKLKTIITQNIDGLHQKAGSNKVLELHGSLYRFYCTKCFKAYSYNDIKDFENVPLCCCGGIIRPDIVLYEEPLDQDVLSKSKEHIMRADVLLVAGSSLVVYPAAGLLKYFKGDKFIIINKSSTPFDDQADIIIHGPFAETMEKIMNELMAI</sequence>
<feature type="active site" description="Proton acceptor" evidence="4 5">
    <location>
        <position position="121"/>
    </location>
</feature>
<keyword evidence="2 4" id="KW-0808">Transferase</keyword>
<protein>
    <recommendedName>
        <fullName evidence="4">NAD-dependent protein deacetylase</fullName>
        <ecNumber evidence="4">2.3.1.286</ecNumber>
    </recommendedName>
    <alternativeName>
        <fullName evidence="4">Regulatory protein SIR2 homolog</fullName>
    </alternativeName>
</protein>
<feature type="binding site" evidence="4">
    <location>
        <position position="103"/>
    </location>
    <ligand>
        <name>NAD(+)</name>
        <dbReference type="ChEBI" id="CHEBI:57540"/>
    </ligand>
</feature>
<keyword evidence="4 5" id="KW-0862">Zinc</keyword>
<feature type="binding site" evidence="4">
    <location>
        <position position="191"/>
    </location>
    <ligand>
        <name>NAD(+)</name>
        <dbReference type="ChEBI" id="CHEBI:57540"/>
    </ligand>
</feature>
<keyword evidence="3 4" id="KW-0520">NAD</keyword>
<feature type="binding site" evidence="4 5">
    <location>
        <position position="150"/>
    </location>
    <ligand>
        <name>Zn(2+)</name>
        <dbReference type="ChEBI" id="CHEBI:29105"/>
    </ligand>
</feature>
<evidence type="ECO:0000256" key="4">
    <source>
        <dbReference type="HAMAP-Rule" id="MF_01968"/>
    </source>
</evidence>
<dbReference type="SUPFAM" id="SSF52467">
    <property type="entry name" value="DHS-like NAD/FAD-binding domain"/>
    <property type="match status" value="1"/>
</dbReference>
<keyword evidence="1 4" id="KW-0963">Cytoplasm</keyword>
<dbReference type="GO" id="GO:0008270">
    <property type="term" value="F:zinc ion binding"/>
    <property type="evidence" value="ECO:0007669"/>
    <property type="project" value="UniProtKB-UniRule"/>
</dbReference>
<feature type="binding site" evidence="4 5">
    <location>
        <position position="152"/>
    </location>
    <ligand>
        <name>Zn(2+)</name>
        <dbReference type="ChEBI" id="CHEBI:29105"/>
    </ligand>
</feature>
<feature type="binding site" evidence="4">
    <location>
        <position position="106"/>
    </location>
    <ligand>
        <name>NAD(+)</name>
        <dbReference type="ChEBI" id="CHEBI:57540"/>
    </ligand>
</feature>
<feature type="binding site" evidence="4">
    <location>
        <position position="105"/>
    </location>
    <ligand>
        <name>nicotinamide</name>
        <dbReference type="ChEBI" id="CHEBI:17154"/>
    </ligand>
</feature>
<evidence type="ECO:0000256" key="5">
    <source>
        <dbReference type="PROSITE-ProRule" id="PRU00236"/>
    </source>
</evidence>
<dbReference type="NCBIfam" id="NF001753">
    <property type="entry name" value="PRK00481.1-3"/>
    <property type="match status" value="1"/>
</dbReference>
<comment type="similarity">
    <text evidence="4">Belongs to the sirtuin family. Class U subfamily.</text>
</comment>
<evidence type="ECO:0000259" key="6">
    <source>
        <dbReference type="PROSITE" id="PS50305"/>
    </source>
</evidence>
<feature type="domain" description="Deacetylase sirtuin-type" evidence="6">
    <location>
        <begin position="1"/>
        <end position="245"/>
    </location>
</feature>
<dbReference type="PROSITE" id="PS50305">
    <property type="entry name" value="SIRTUIN"/>
    <property type="match status" value="1"/>
</dbReference>
<dbReference type="InterPro" id="IPR026591">
    <property type="entry name" value="Sirtuin_cat_small_dom_sf"/>
</dbReference>
<evidence type="ECO:0000256" key="2">
    <source>
        <dbReference type="ARBA" id="ARBA00022679"/>
    </source>
</evidence>
<dbReference type="InterPro" id="IPR029035">
    <property type="entry name" value="DHS-like_NAD/FAD-binding_dom"/>
</dbReference>
<feature type="binding site" evidence="4">
    <location>
        <position position="34"/>
    </location>
    <ligand>
        <name>nicotinamide</name>
        <dbReference type="ChEBI" id="CHEBI:17154"/>
    </ligand>
</feature>
<evidence type="ECO:0000256" key="3">
    <source>
        <dbReference type="ARBA" id="ARBA00023027"/>
    </source>
</evidence>
<feature type="binding site" evidence="4">
    <location>
        <position position="213"/>
    </location>
    <ligand>
        <name>NAD(+)</name>
        <dbReference type="ChEBI" id="CHEBI:57540"/>
    </ligand>
</feature>
<feature type="binding site" evidence="4">
    <location>
        <position position="121"/>
    </location>
    <ligand>
        <name>NAD(+)</name>
        <dbReference type="ChEBI" id="CHEBI:57540"/>
    </ligand>
</feature>
<dbReference type="PANTHER" id="PTHR11085:SF4">
    <property type="entry name" value="NAD-DEPENDENT PROTEIN DEACYLASE"/>
    <property type="match status" value="1"/>
</dbReference>
<comment type="caution">
    <text evidence="4">Lacks conserved residue(s) required for the propagation of feature annotation.</text>
</comment>
<gene>
    <name evidence="4" type="primary">cobB</name>
    <name evidence="7" type="ORF">EDD71_10839</name>
</gene>
<accession>A0A4R7KSR3</accession>
<feature type="binding site" evidence="4">
    <location>
        <position position="27"/>
    </location>
    <ligand>
        <name>NAD(+)</name>
        <dbReference type="ChEBI" id="CHEBI:57540"/>
    </ligand>
</feature>
<comment type="caution">
    <text evidence="7">The sequence shown here is derived from an EMBL/GenBank/DDBJ whole genome shotgun (WGS) entry which is preliminary data.</text>
</comment>
<dbReference type="AlphaFoldDB" id="A0A4R7KSR3"/>
<dbReference type="CDD" id="cd01407">
    <property type="entry name" value="SIR2-fam"/>
    <property type="match status" value="1"/>
</dbReference>
<dbReference type="EMBL" id="SOAZ01000008">
    <property type="protein sequence ID" value="TDT61142.1"/>
    <property type="molecule type" value="Genomic_DNA"/>
</dbReference>
<keyword evidence="8" id="KW-1185">Reference proteome</keyword>
<feature type="binding site" evidence="4">
    <location>
        <position position="106"/>
    </location>
    <ligand>
        <name>nicotinamide</name>
        <dbReference type="ChEBI" id="CHEBI:17154"/>
    </ligand>
</feature>
<dbReference type="EC" id="2.3.1.286" evidence="4"/>
<dbReference type="RefSeq" id="WP_133627885.1">
    <property type="nucleotide sequence ID" value="NZ_SOAZ01000008.1"/>
</dbReference>
<evidence type="ECO:0000313" key="7">
    <source>
        <dbReference type="EMBL" id="TDT61142.1"/>
    </source>
</evidence>
<organism evidence="7 8">
    <name type="scientific">Fonticella tunisiensis</name>
    <dbReference type="NCBI Taxonomy" id="1096341"/>
    <lineage>
        <taxon>Bacteria</taxon>
        <taxon>Bacillati</taxon>
        <taxon>Bacillota</taxon>
        <taxon>Clostridia</taxon>
        <taxon>Eubacteriales</taxon>
        <taxon>Clostridiaceae</taxon>
        <taxon>Fonticella</taxon>
    </lineage>
</organism>
<dbReference type="GO" id="GO:0070403">
    <property type="term" value="F:NAD+ binding"/>
    <property type="evidence" value="ECO:0007669"/>
    <property type="project" value="UniProtKB-UniRule"/>
</dbReference>
<reference evidence="7 8" key="1">
    <citation type="submission" date="2019-03" db="EMBL/GenBank/DDBJ databases">
        <title>Genomic Encyclopedia of Type Strains, Phase IV (KMG-IV): sequencing the most valuable type-strain genomes for metagenomic binning, comparative biology and taxonomic classification.</title>
        <authorList>
            <person name="Goeker M."/>
        </authorList>
    </citation>
    <scope>NUCLEOTIDE SEQUENCE [LARGE SCALE GENOMIC DNA]</scope>
    <source>
        <strain evidence="7 8">DSM 24455</strain>
    </source>
</reference>
<comment type="catalytic activity">
    <reaction evidence="4">
        <text>N(6)-acetyl-L-lysyl-[protein] + NAD(+) + H2O = 2''-O-acetyl-ADP-D-ribose + nicotinamide + L-lysyl-[protein]</text>
        <dbReference type="Rhea" id="RHEA:43636"/>
        <dbReference type="Rhea" id="RHEA-COMP:9752"/>
        <dbReference type="Rhea" id="RHEA-COMP:10731"/>
        <dbReference type="ChEBI" id="CHEBI:15377"/>
        <dbReference type="ChEBI" id="CHEBI:17154"/>
        <dbReference type="ChEBI" id="CHEBI:29969"/>
        <dbReference type="ChEBI" id="CHEBI:57540"/>
        <dbReference type="ChEBI" id="CHEBI:61930"/>
        <dbReference type="ChEBI" id="CHEBI:83767"/>
        <dbReference type="EC" id="2.3.1.286"/>
    </reaction>
</comment>
<comment type="function">
    <text evidence="4">NAD-dependent protein deacetylase which modulates the activities of several enzymes which are inactive in their acetylated form.</text>
</comment>
<dbReference type="PANTHER" id="PTHR11085">
    <property type="entry name" value="NAD-DEPENDENT PROTEIN DEACYLASE SIRTUIN-5, MITOCHONDRIAL-RELATED"/>
    <property type="match status" value="1"/>
</dbReference>
<dbReference type="Proteomes" id="UP000295325">
    <property type="component" value="Unassembled WGS sequence"/>
</dbReference>
<comment type="cofactor">
    <cofactor evidence="4">
        <name>Zn(2+)</name>
        <dbReference type="ChEBI" id="CHEBI:29105"/>
    </cofactor>
    <text evidence="4">Binds 1 zinc ion per subunit.</text>
</comment>
<dbReference type="OrthoDB" id="9800582at2"/>
<dbReference type="HAMAP" id="MF_01968">
    <property type="entry name" value="Sirtuin_ClassU"/>
    <property type="match status" value="1"/>
</dbReference>
<feature type="binding site" evidence="4 5">
    <location>
        <position position="129"/>
    </location>
    <ligand>
        <name>Zn(2+)</name>
        <dbReference type="ChEBI" id="CHEBI:29105"/>
    </ligand>
</feature>
<feature type="binding site" evidence="4">
    <location>
        <position position="105"/>
    </location>
    <ligand>
        <name>NAD(+)</name>
        <dbReference type="ChEBI" id="CHEBI:57540"/>
    </ligand>
</feature>
<feature type="binding site" evidence="4 5">
    <location>
        <position position="132"/>
    </location>
    <ligand>
        <name>Zn(2+)</name>
        <dbReference type="ChEBI" id="CHEBI:29105"/>
    </ligand>
</feature>
<dbReference type="InterPro" id="IPR050134">
    <property type="entry name" value="NAD-dep_sirtuin_deacylases"/>
</dbReference>
<feature type="binding site" evidence="4">
    <location>
        <position position="34"/>
    </location>
    <ligand>
        <name>NAD(+)</name>
        <dbReference type="ChEBI" id="CHEBI:57540"/>
    </ligand>
</feature>
<evidence type="ECO:0000256" key="1">
    <source>
        <dbReference type="ARBA" id="ARBA00022490"/>
    </source>
</evidence>
<dbReference type="InterPro" id="IPR026590">
    <property type="entry name" value="Ssirtuin_cat_dom"/>
</dbReference>
<dbReference type="Gene3D" id="3.40.50.1220">
    <property type="entry name" value="TPP-binding domain"/>
    <property type="match status" value="1"/>
</dbReference>
<dbReference type="GO" id="GO:0017136">
    <property type="term" value="F:histone deacetylase activity, NAD-dependent"/>
    <property type="evidence" value="ECO:0007669"/>
    <property type="project" value="TreeGrafter"/>
</dbReference>